<name>A0A1Y2ACH4_9FUNG</name>
<dbReference type="FunFam" id="1.10.20.10:FF:000019">
    <property type="entry name" value="Negative cofactor 2 beta"/>
    <property type="match status" value="1"/>
</dbReference>
<dbReference type="Proteomes" id="UP000193920">
    <property type="component" value="Unassembled WGS sequence"/>
</dbReference>
<reference evidence="4 5" key="1">
    <citation type="submission" date="2016-08" db="EMBL/GenBank/DDBJ databases">
        <title>A Parts List for Fungal Cellulosomes Revealed by Comparative Genomics.</title>
        <authorList>
            <consortium name="DOE Joint Genome Institute"/>
            <person name="Haitjema C.H."/>
            <person name="Gilmore S.P."/>
            <person name="Henske J.K."/>
            <person name="Solomon K.V."/>
            <person name="De Groot R."/>
            <person name="Kuo A."/>
            <person name="Mondo S.J."/>
            <person name="Salamov A.A."/>
            <person name="Labutti K."/>
            <person name="Zhao Z."/>
            <person name="Chiniquy J."/>
            <person name="Barry K."/>
            <person name="Brewer H.M."/>
            <person name="Purvine S.O."/>
            <person name="Wright A.T."/>
            <person name="Boxma B."/>
            <person name="Van Alen T."/>
            <person name="Hackstein J.H."/>
            <person name="Baker S.E."/>
            <person name="Grigoriev I.V."/>
            <person name="O'Malley M.A."/>
        </authorList>
    </citation>
    <scope>NUCLEOTIDE SEQUENCE [LARGE SCALE GENOMIC DNA]</scope>
    <source>
        <strain evidence="4 5">G1</strain>
    </source>
</reference>
<comment type="caution">
    <text evidence="4">The sequence shown here is derived from an EMBL/GenBank/DDBJ whole genome shotgun (WGS) entry which is preliminary data.</text>
</comment>
<dbReference type="OrthoDB" id="601405at2759"/>
<evidence type="ECO:0000256" key="2">
    <source>
        <dbReference type="ARBA" id="ARBA00023242"/>
    </source>
</evidence>
<proteinExistence type="predicted"/>
<evidence type="ECO:0000259" key="3">
    <source>
        <dbReference type="Pfam" id="PF00808"/>
    </source>
</evidence>
<dbReference type="GO" id="GO:0000122">
    <property type="term" value="P:negative regulation of transcription by RNA polymerase II"/>
    <property type="evidence" value="ECO:0007669"/>
    <property type="project" value="InterPro"/>
</dbReference>
<dbReference type="PANTHER" id="PTHR46138">
    <property type="entry name" value="PROTEIN DR1"/>
    <property type="match status" value="1"/>
</dbReference>
<dbReference type="GO" id="GO:0046982">
    <property type="term" value="F:protein heterodimerization activity"/>
    <property type="evidence" value="ECO:0007669"/>
    <property type="project" value="InterPro"/>
</dbReference>
<dbReference type="PRINTS" id="PR00615">
    <property type="entry name" value="CCAATSUBUNTA"/>
</dbReference>
<dbReference type="InterPro" id="IPR042225">
    <property type="entry name" value="Ncb2"/>
</dbReference>
<dbReference type="Gene3D" id="1.10.20.10">
    <property type="entry name" value="Histone, subunit A"/>
    <property type="match status" value="1"/>
</dbReference>
<evidence type="ECO:0000256" key="1">
    <source>
        <dbReference type="ARBA" id="ARBA00004123"/>
    </source>
</evidence>
<accession>A0A1Y2ACH4</accession>
<keyword evidence="5" id="KW-1185">Reference proteome</keyword>
<evidence type="ECO:0000313" key="4">
    <source>
        <dbReference type="EMBL" id="ORY20174.1"/>
    </source>
</evidence>
<protein>
    <submittedName>
        <fullName evidence="4">Histone-fold-containing protein</fullName>
    </submittedName>
</protein>
<dbReference type="EMBL" id="MCOG01000298">
    <property type="protein sequence ID" value="ORY20174.1"/>
    <property type="molecule type" value="Genomic_DNA"/>
</dbReference>
<comment type="subcellular location">
    <subcellularLocation>
        <location evidence="1">Nucleus</location>
    </subcellularLocation>
</comment>
<dbReference type="Pfam" id="PF00808">
    <property type="entry name" value="CBFD_NFYB_HMF"/>
    <property type="match status" value="1"/>
</dbReference>
<dbReference type="GO" id="GO:0051123">
    <property type="term" value="P:RNA polymerase II preinitiation complex assembly"/>
    <property type="evidence" value="ECO:0007669"/>
    <property type="project" value="TreeGrafter"/>
</dbReference>
<dbReference type="AlphaFoldDB" id="A0A1Y2ACH4"/>
<dbReference type="CDD" id="cd22905">
    <property type="entry name" value="HFD_Dr1"/>
    <property type="match status" value="1"/>
</dbReference>
<dbReference type="GO" id="GO:0017054">
    <property type="term" value="C:negative cofactor 2 complex"/>
    <property type="evidence" value="ECO:0007669"/>
    <property type="project" value="InterPro"/>
</dbReference>
<dbReference type="GO" id="GO:0016251">
    <property type="term" value="F:RNA polymerase II general transcription initiation factor activity"/>
    <property type="evidence" value="ECO:0007669"/>
    <property type="project" value="TreeGrafter"/>
</dbReference>
<dbReference type="InterPro" id="IPR009072">
    <property type="entry name" value="Histone-fold"/>
</dbReference>
<gene>
    <name evidence="4" type="ORF">LY90DRAFT_707976</name>
</gene>
<feature type="domain" description="Transcription factor CBF/NF-Y/archaeal histone" evidence="3">
    <location>
        <begin position="8"/>
        <end position="72"/>
    </location>
</feature>
<sequence>MDLDEELSLPKATITKLVNEMMPEDITCPKETRDLLSECCVEFIHLIASEANEICEKDTKKTIAGEHVVSALQSLGFEDYVSEIKEVLNEYQKQQKDREKRSSRLEHSALSQEELLQYQEELFRNSRMRMAQGAEEAALVAAQNQNPDMNNTINNGIQEPPPSSSTMETETTVMAEGNTGHI</sequence>
<dbReference type="PANTHER" id="PTHR46138:SF1">
    <property type="entry name" value="PROTEIN DR1"/>
    <property type="match status" value="1"/>
</dbReference>
<organism evidence="4 5">
    <name type="scientific">Neocallimastix californiae</name>
    <dbReference type="NCBI Taxonomy" id="1754190"/>
    <lineage>
        <taxon>Eukaryota</taxon>
        <taxon>Fungi</taxon>
        <taxon>Fungi incertae sedis</taxon>
        <taxon>Chytridiomycota</taxon>
        <taxon>Chytridiomycota incertae sedis</taxon>
        <taxon>Neocallimastigomycetes</taxon>
        <taxon>Neocallimastigales</taxon>
        <taxon>Neocallimastigaceae</taxon>
        <taxon>Neocallimastix</taxon>
    </lineage>
</organism>
<dbReference type="GO" id="GO:0017025">
    <property type="term" value="F:TBP-class protein binding"/>
    <property type="evidence" value="ECO:0007669"/>
    <property type="project" value="TreeGrafter"/>
</dbReference>
<dbReference type="SUPFAM" id="SSF47113">
    <property type="entry name" value="Histone-fold"/>
    <property type="match status" value="1"/>
</dbReference>
<keyword evidence="2" id="KW-0539">Nucleus</keyword>
<dbReference type="STRING" id="1754190.A0A1Y2ACH4"/>
<dbReference type="InterPro" id="IPR003958">
    <property type="entry name" value="CBFA_NFYB_domain"/>
</dbReference>
<evidence type="ECO:0000313" key="5">
    <source>
        <dbReference type="Proteomes" id="UP000193920"/>
    </source>
</evidence>